<proteinExistence type="inferred from homology"/>
<comment type="caution">
    <text evidence="11">The sequence shown here is derived from an EMBL/GenBank/DDBJ whole genome shotgun (WGS) entry which is preliminary data.</text>
</comment>
<dbReference type="InterPro" id="IPR013154">
    <property type="entry name" value="ADH-like_N"/>
</dbReference>
<dbReference type="Pfam" id="PF08240">
    <property type="entry name" value="ADH_N"/>
    <property type="match status" value="1"/>
</dbReference>
<protein>
    <recommendedName>
        <fullName evidence="13">Alcohol dehydrogenase</fullName>
    </recommendedName>
</protein>
<evidence type="ECO:0000256" key="5">
    <source>
        <dbReference type="ARBA" id="ARBA00022833"/>
    </source>
</evidence>
<evidence type="ECO:0000256" key="3">
    <source>
        <dbReference type="ARBA" id="ARBA00011738"/>
    </source>
</evidence>
<keyword evidence="7" id="KW-0520">NAD</keyword>
<keyword evidence="6" id="KW-0560">Oxidoreductase</keyword>
<dbReference type="OrthoDB" id="417550at2759"/>
<dbReference type="GO" id="GO:0005829">
    <property type="term" value="C:cytosol"/>
    <property type="evidence" value="ECO:0007669"/>
    <property type="project" value="TreeGrafter"/>
</dbReference>
<evidence type="ECO:0000256" key="1">
    <source>
        <dbReference type="ARBA" id="ARBA00001947"/>
    </source>
</evidence>
<dbReference type="PANTHER" id="PTHR43880:SF10">
    <property type="entry name" value="ALCOHOL DEHYDROGENASE-LIKE 2"/>
    <property type="match status" value="1"/>
</dbReference>
<feature type="domain" description="Alcohol dehydrogenase-like C-terminal" evidence="9">
    <location>
        <begin position="211"/>
        <end position="334"/>
    </location>
</feature>
<dbReference type="FunFam" id="3.90.180.10:FF:000007">
    <property type="entry name" value="Alcohol dehydrogenase 6"/>
    <property type="match status" value="1"/>
</dbReference>
<dbReference type="GO" id="GO:0008270">
    <property type="term" value="F:zinc ion binding"/>
    <property type="evidence" value="ECO:0007669"/>
    <property type="project" value="InterPro"/>
</dbReference>
<evidence type="ECO:0000256" key="6">
    <source>
        <dbReference type="ARBA" id="ARBA00023002"/>
    </source>
</evidence>
<dbReference type="Gene3D" id="3.40.50.720">
    <property type="entry name" value="NAD(P)-binding Rossmann-like Domain"/>
    <property type="match status" value="1"/>
</dbReference>
<feature type="domain" description="Alcohol dehydrogenase-like N-terminal" evidence="10">
    <location>
        <begin position="40"/>
        <end position="169"/>
    </location>
</feature>
<dbReference type="FunFam" id="3.40.50.720:FF:000003">
    <property type="entry name" value="S-(hydroxymethyl)glutathione dehydrogenase"/>
    <property type="match status" value="1"/>
</dbReference>
<dbReference type="Proteomes" id="UP000631114">
    <property type="component" value="Unassembled WGS sequence"/>
</dbReference>
<dbReference type="EMBL" id="JADFTS010000007">
    <property type="protein sequence ID" value="KAF9597005.1"/>
    <property type="molecule type" value="Genomic_DNA"/>
</dbReference>
<accession>A0A835HAZ3</accession>
<keyword evidence="5 8" id="KW-0862">Zinc</keyword>
<evidence type="ECO:0000313" key="11">
    <source>
        <dbReference type="EMBL" id="KAF9597005.1"/>
    </source>
</evidence>
<organism evidence="11 12">
    <name type="scientific">Coptis chinensis</name>
    <dbReference type="NCBI Taxonomy" id="261450"/>
    <lineage>
        <taxon>Eukaryota</taxon>
        <taxon>Viridiplantae</taxon>
        <taxon>Streptophyta</taxon>
        <taxon>Embryophyta</taxon>
        <taxon>Tracheophyta</taxon>
        <taxon>Spermatophyta</taxon>
        <taxon>Magnoliopsida</taxon>
        <taxon>Ranunculales</taxon>
        <taxon>Ranunculaceae</taxon>
        <taxon>Coptidoideae</taxon>
        <taxon>Coptis</taxon>
    </lineage>
</organism>
<dbReference type="SUPFAM" id="SSF51735">
    <property type="entry name" value="NAD(P)-binding Rossmann-fold domains"/>
    <property type="match status" value="1"/>
</dbReference>
<evidence type="ECO:0000256" key="8">
    <source>
        <dbReference type="RuleBase" id="RU361277"/>
    </source>
</evidence>
<dbReference type="AlphaFoldDB" id="A0A835HAZ3"/>
<evidence type="ECO:0000256" key="7">
    <source>
        <dbReference type="ARBA" id="ARBA00023027"/>
    </source>
</evidence>
<reference evidence="11 12" key="1">
    <citation type="submission" date="2020-10" db="EMBL/GenBank/DDBJ databases">
        <title>The Coptis chinensis genome and diversification of protoberbering-type alkaloids.</title>
        <authorList>
            <person name="Wang B."/>
            <person name="Shu S."/>
            <person name="Song C."/>
            <person name="Liu Y."/>
        </authorList>
    </citation>
    <scope>NUCLEOTIDE SEQUENCE [LARGE SCALE GENOMIC DNA]</scope>
    <source>
        <strain evidence="11">HL-2020</strain>
        <tissue evidence="11">Leaf</tissue>
    </source>
</reference>
<keyword evidence="4 8" id="KW-0479">Metal-binding</keyword>
<comment type="cofactor">
    <cofactor evidence="1 8">
        <name>Zn(2+)</name>
        <dbReference type="ChEBI" id="CHEBI:29105"/>
    </cofactor>
</comment>
<dbReference type="Gene3D" id="3.90.180.10">
    <property type="entry name" value="Medium-chain alcohol dehydrogenases, catalytic domain"/>
    <property type="match status" value="1"/>
</dbReference>
<dbReference type="SUPFAM" id="SSF50129">
    <property type="entry name" value="GroES-like"/>
    <property type="match status" value="2"/>
</dbReference>
<dbReference type="GO" id="GO:0046294">
    <property type="term" value="P:formaldehyde catabolic process"/>
    <property type="evidence" value="ECO:0007669"/>
    <property type="project" value="TreeGrafter"/>
</dbReference>
<dbReference type="InterPro" id="IPR036291">
    <property type="entry name" value="NAD(P)-bd_dom_sf"/>
</dbReference>
<dbReference type="Pfam" id="PF00107">
    <property type="entry name" value="ADH_zinc_N"/>
    <property type="match status" value="1"/>
</dbReference>
<evidence type="ECO:0008006" key="13">
    <source>
        <dbReference type="Google" id="ProtNLM"/>
    </source>
</evidence>
<sequence length="385" mass="41900">MGSTSPNTTGKPIRCKAAIGRKAGEPLVIEEIEVAPPKAYEVRIKILCTSLCHSDITGWKMEAPIGVYPTIFGHEAIGVVESVGDYVEEVKEGDRVVPSFLANCNECIDCKSEKSNMCTKFQFRTGAGMPRDGTSRFIDSNGDVVHHFLSVSSFVEYTVVDIAHVVKISTEIALDKACLLSCGVSTGLGAAWKVADVQKDSTVAIFGLGVVGLMVAEGARLRGASKIIGVDMNPEKFKIGKKFGVTDFINPKDCSEKPIKEVIKEMTIGGADICFECIGLASVMNDAFTSCRWGWGKTIIIGVEMHGTPLSVSPYEVLWGKSITGSFFGGIKPKTDIPLLAKRYIDKELDWDEIITHEVGFQDINKAFDLLIEGKSLRCIIWMNK</sequence>
<dbReference type="GO" id="GO:0051903">
    <property type="term" value="F:S-(hydroxymethyl)glutathione dehydrogenase [NAD(P)+] activity"/>
    <property type="evidence" value="ECO:0007669"/>
    <property type="project" value="TreeGrafter"/>
</dbReference>
<evidence type="ECO:0000259" key="10">
    <source>
        <dbReference type="Pfam" id="PF08240"/>
    </source>
</evidence>
<dbReference type="PROSITE" id="PS00059">
    <property type="entry name" value="ADH_ZINC"/>
    <property type="match status" value="1"/>
</dbReference>
<dbReference type="InterPro" id="IPR013149">
    <property type="entry name" value="ADH-like_C"/>
</dbReference>
<dbReference type="PANTHER" id="PTHR43880">
    <property type="entry name" value="ALCOHOL DEHYDROGENASE"/>
    <property type="match status" value="1"/>
</dbReference>
<name>A0A835HAZ3_9MAGN</name>
<comment type="subunit">
    <text evidence="3">Homodimer.</text>
</comment>
<gene>
    <name evidence="11" type="ORF">IFM89_014719</name>
</gene>
<evidence type="ECO:0000259" key="9">
    <source>
        <dbReference type="Pfam" id="PF00107"/>
    </source>
</evidence>
<dbReference type="InterPro" id="IPR002328">
    <property type="entry name" value="ADH_Zn_CS"/>
</dbReference>
<comment type="similarity">
    <text evidence="2">Belongs to the zinc-containing alcohol dehydrogenase family. Class-III subfamily.</text>
</comment>
<keyword evidence="12" id="KW-1185">Reference proteome</keyword>
<evidence type="ECO:0000256" key="4">
    <source>
        <dbReference type="ARBA" id="ARBA00022723"/>
    </source>
</evidence>
<evidence type="ECO:0000256" key="2">
    <source>
        <dbReference type="ARBA" id="ARBA00010902"/>
    </source>
</evidence>
<evidence type="ECO:0000313" key="12">
    <source>
        <dbReference type="Proteomes" id="UP000631114"/>
    </source>
</evidence>
<dbReference type="InterPro" id="IPR011032">
    <property type="entry name" value="GroES-like_sf"/>
</dbReference>